<sequence length="254" mass="26946">MHYFDISSLFVDIILLIVAAGTRAWVVGDGFGVGLLTYCYGGLCAPTLSLMSLSSNPTSAISQCKAAQGFIVLAILNGVALLTVFILRIVGEVPGKVKDFMDSVPLDLEVVLAFAQVAFTTIVWPVSVSLRFIICGDGSDSDARLTCEVHYSFVLMMIVWGSSVAIAYRTWDSVTTIRRKLLEQANAVQNLQAAPAVPAPGQPIMIGNALPAGQVYATPVQVYGAPLPVYGSPMVVQNGPTVIAPPVDAWNIAK</sequence>
<reference evidence="3" key="1">
    <citation type="submission" date="2015-09" db="EMBL/GenBank/DDBJ databases">
        <authorList>
            <consortium name="Pathogen Informatics"/>
        </authorList>
    </citation>
    <scope>NUCLEOTIDE SEQUENCE [LARGE SCALE GENOMIC DNA]</scope>
    <source>
        <strain evidence="3">Lake Konstanz</strain>
    </source>
</reference>
<feature type="transmembrane region" description="Helical" evidence="1">
    <location>
        <begin position="110"/>
        <end position="134"/>
    </location>
</feature>
<name>A0A0S4J3F6_BODSA</name>
<keyword evidence="3" id="KW-1185">Reference proteome</keyword>
<feature type="transmembrane region" description="Helical" evidence="1">
    <location>
        <begin position="149"/>
        <end position="171"/>
    </location>
</feature>
<dbReference type="AlphaFoldDB" id="A0A0S4J3F6"/>
<feature type="transmembrane region" description="Helical" evidence="1">
    <location>
        <begin position="6"/>
        <end position="26"/>
    </location>
</feature>
<feature type="transmembrane region" description="Helical" evidence="1">
    <location>
        <begin position="66"/>
        <end position="90"/>
    </location>
</feature>
<keyword evidence="1" id="KW-0472">Membrane</keyword>
<evidence type="ECO:0000313" key="3">
    <source>
        <dbReference type="Proteomes" id="UP000051952"/>
    </source>
</evidence>
<gene>
    <name evidence="2" type="ORF">BSAL_83010</name>
</gene>
<accession>A0A0S4J3F6</accession>
<protein>
    <submittedName>
        <fullName evidence="2">Membrane-associated protein, putative</fullName>
    </submittedName>
</protein>
<evidence type="ECO:0000256" key="1">
    <source>
        <dbReference type="SAM" id="Phobius"/>
    </source>
</evidence>
<proteinExistence type="predicted"/>
<keyword evidence="1" id="KW-1133">Transmembrane helix</keyword>
<feature type="transmembrane region" description="Helical" evidence="1">
    <location>
        <begin position="33"/>
        <end position="54"/>
    </location>
</feature>
<keyword evidence="1" id="KW-0812">Transmembrane</keyword>
<dbReference type="Proteomes" id="UP000051952">
    <property type="component" value="Unassembled WGS sequence"/>
</dbReference>
<dbReference type="VEuPathDB" id="TriTrypDB:BSAL_83010"/>
<organism evidence="2 3">
    <name type="scientific">Bodo saltans</name>
    <name type="common">Flagellated protozoan</name>
    <dbReference type="NCBI Taxonomy" id="75058"/>
    <lineage>
        <taxon>Eukaryota</taxon>
        <taxon>Discoba</taxon>
        <taxon>Euglenozoa</taxon>
        <taxon>Kinetoplastea</taxon>
        <taxon>Metakinetoplastina</taxon>
        <taxon>Eubodonida</taxon>
        <taxon>Bodonidae</taxon>
        <taxon>Bodo</taxon>
    </lineage>
</organism>
<dbReference type="EMBL" id="CYKH01000929">
    <property type="protein sequence ID" value="CUG67967.1"/>
    <property type="molecule type" value="Genomic_DNA"/>
</dbReference>
<evidence type="ECO:0000313" key="2">
    <source>
        <dbReference type="EMBL" id="CUG67967.1"/>
    </source>
</evidence>